<protein>
    <submittedName>
        <fullName evidence="1">Uncharacterized protein</fullName>
    </submittedName>
</protein>
<dbReference type="EMBL" id="BGZK01002637">
    <property type="protein sequence ID" value="GBP95486.1"/>
    <property type="molecule type" value="Genomic_DNA"/>
</dbReference>
<name>A0A4C2A463_EUMVA</name>
<gene>
    <name evidence="1" type="ORF">EVAR_65217_1</name>
</gene>
<reference evidence="1 2" key="1">
    <citation type="journal article" date="2019" name="Commun. Biol.">
        <title>The bagworm genome reveals a unique fibroin gene that provides high tensile strength.</title>
        <authorList>
            <person name="Kono N."/>
            <person name="Nakamura H."/>
            <person name="Ohtoshi R."/>
            <person name="Tomita M."/>
            <person name="Numata K."/>
            <person name="Arakawa K."/>
        </authorList>
    </citation>
    <scope>NUCLEOTIDE SEQUENCE [LARGE SCALE GENOMIC DNA]</scope>
</reference>
<evidence type="ECO:0000313" key="2">
    <source>
        <dbReference type="Proteomes" id="UP000299102"/>
    </source>
</evidence>
<accession>A0A4C2A463</accession>
<dbReference type="Proteomes" id="UP000299102">
    <property type="component" value="Unassembled WGS sequence"/>
</dbReference>
<dbReference type="AlphaFoldDB" id="A0A4C2A463"/>
<organism evidence="1 2">
    <name type="scientific">Eumeta variegata</name>
    <name type="common">Bagworm moth</name>
    <name type="synonym">Eumeta japonica</name>
    <dbReference type="NCBI Taxonomy" id="151549"/>
    <lineage>
        <taxon>Eukaryota</taxon>
        <taxon>Metazoa</taxon>
        <taxon>Ecdysozoa</taxon>
        <taxon>Arthropoda</taxon>
        <taxon>Hexapoda</taxon>
        <taxon>Insecta</taxon>
        <taxon>Pterygota</taxon>
        <taxon>Neoptera</taxon>
        <taxon>Endopterygota</taxon>
        <taxon>Lepidoptera</taxon>
        <taxon>Glossata</taxon>
        <taxon>Ditrysia</taxon>
        <taxon>Tineoidea</taxon>
        <taxon>Psychidae</taxon>
        <taxon>Oiketicinae</taxon>
        <taxon>Eumeta</taxon>
    </lineage>
</organism>
<sequence>MGEIMKTLKLMKVGKAAGYDRVSSEILSGGEVIVARLLYQLFNKYWKSHRGVRQRCVASPWLFNLFIDSCRHDLKEYECGLRMDEMSLKCILYADDQVILVASVCGL</sequence>
<keyword evidence="2" id="KW-1185">Reference proteome</keyword>
<comment type="caution">
    <text evidence="1">The sequence shown here is derived from an EMBL/GenBank/DDBJ whole genome shotgun (WGS) entry which is preliminary data.</text>
</comment>
<proteinExistence type="predicted"/>
<evidence type="ECO:0000313" key="1">
    <source>
        <dbReference type="EMBL" id="GBP95486.1"/>
    </source>
</evidence>
<dbReference type="OrthoDB" id="8775810at2759"/>